<dbReference type="InterPro" id="IPR006734">
    <property type="entry name" value="PLATZ"/>
</dbReference>
<evidence type="ECO:0000313" key="2">
    <source>
        <dbReference type="EMBL" id="EFJ40240.1"/>
    </source>
</evidence>
<feature type="compositionally biased region" description="Low complexity" evidence="1">
    <location>
        <begin position="916"/>
        <end position="926"/>
    </location>
</feature>
<reference evidence="2 3" key="1">
    <citation type="journal article" date="2010" name="Science">
        <title>Genomic analysis of organismal complexity in the multicellular green alga Volvox carteri.</title>
        <authorList>
            <person name="Prochnik S.E."/>
            <person name="Umen J."/>
            <person name="Nedelcu A.M."/>
            <person name="Hallmann A."/>
            <person name="Miller S.M."/>
            <person name="Nishii I."/>
            <person name="Ferris P."/>
            <person name="Kuo A."/>
            <person name="Mitros T."/>
            <person name="Fritz-Laylin L.K."/>
            <person name="Hellsten U."/>
            <person name="Chapman J."/>
            <person name="Simakov O."/>
            <person name="Rensing S.A."/>
            <person name="Terry A."/>
            <person name="Pangilinan J."/>
            <person name="Kapitonov V."/>
            <person name="Jurka J."/>
            <person name="Salamov A."/>
            <person name="Shapiro H."/>
            <person name="Schmutz J."/>
            <person name="Grimwood J."/>
            <person name="Lindquist E."/>
            <person name="Lucas S."/>
            <person name="Grigoriev I.V."/>
            <person name="Schmitt R."/>
            <person name="Kirk D."/>
            <person name="Rokhsar D.S."/>
        </authorList>
    </citation>
    <scope>NUCLEOTIDE SEQUENCE [LARGE SCALE GENOMIC DNA]</scope>
    <source>
        <strain evidence="3">f. Nagariensis / Eve</strain>
    </source>
</reference>
<organism evidence="3">
    <name type="scientific">Volvox carteri f. nagariensis</name>
    <dbReference type="NCBI Taxonomy" id="3068"/>
    <lineage>
        <taxon>Eukaryota</taxon>
        <taxon>Viridiplantae</taxon>
        <taxon>Chlorophyta</taxon>
        <taxon>core chlorophytes</taxon>
        <taxon>Chlorophyceae</taxon>
        <taxon>CS clade</taxon>
        <taxon>Chlamydomonadales</taxon>
        <taxon>Volvocaceae</taxon>
        <taxon>Volvox</taxon>
    </lineage>
</organism>
<feature type="region of interest" description="Disordered" evidence="1">
    <location>
        <begin position="946"/>
        <end position="965"/>
    </location>
</feature>
<evidence type="ECO:0000256" key="1">
    <source>
        <dbReference type="SAM" id="MobiDB-lite"/>
    </source>
</evidence>
<dbReference type="Proteomes" id="UP000001058">
    <property type="component" value="Unassembled WGS sequence"/>
</dbReference>
<dbReference type="GeneID" id="9628179"/>
<feature type="region of interest" description="Disordered" evidence="1">
    <location>
        <begin position="818"/>
        <end position="875"/>
    </location>
</feature>
<dbReference type="PANTHER" id="PTHR31065">
    <property type="entry name" value="PLATZ TRANSCRIPTION FACTOR FAMILY PROTEIN"/>
    <property type="match status" value="1"/>
</dbReference>
<feature type="compositionally biased region" description="Gly residues" evidence="1">
    <location>
        <begin position="823"/>
        <end position="832"/>
    </location>
</feature>
<protein>
    <submittedName>
        <fullName evidence="2">Uncharacterized protein</fullName>
    </submittedName>
</protein>
<feature type="region of interest" description="Disordered" evidence="1">
    <location>
        <begin position="373"/>
        <end position="400"/>
    </location>
</feature>
<feature type="region of interest" description="Disordered" evidence="1">
    <location>
        <begin position="1311"/>
        <end position="1456"/>
    </location>
</feature>
<feature type="compositionally biased region" description="Basic and acidic residues" evidence="1">
    <location>
        <begin position="22"/>
        <end position="34"/>
    </location>
</feature>
<dbReference type="eggNOG" id="KOG2081">
    <property type="taxonomic scope" value="Eukaryota"/>
</dbReference>
<feature type="compositionally biased region" description="Low complexity" evidence="1">
    <location>
        <begin position="1538"/>
        <end position="1564"/>
    </location>
</feature>
<gene>
    <name evidence="2" type="ORF">VOLCADRAFT_100027</name>
</gene>
<feature type="region of interest" description="Disordered" evidence="1">
    <location>
        <begin position="1"/>
        <end position="65"/>
    </location>
</feature>
<feature type="compositionally biased region" description="Low complexity" evidence="1">
    <location>
        <begin position="37"/>
        <end position="53"/>
    </location>
</feature>
<dbReference type="InParanoid" id="D8UJ84"/>
<feature type="compositionally biased region" description="Pro residues" evidence="1">
    <location>
        <begin position="174"/>
        <end position="190"/>
    </location>
</feature>
<dbReference type="PANTHER" id="PTHR31065:SF1">
    <property type="entry name" value="OS09G0116050 PROTEIN"/>
    <property type="match status" value="1"/>
</dbReference>
<proteinExistence type="predicted"/>
<name>D8UJ84_VOLCA</name>
<feature type="region of interest" description="Disordered" evidence="1">
    <location>
        <begin position="974"/>
        <end position="995"/>
    </location>
</feature>
<evidence type="ECO:0000313" key="3">
    <source>
        <dbReference type="Proteomes" id="UP000001058"/>
    </source>
</evidence>
<dbReference type="Pfam" id="PF04640">
    <property type="entry name" value="PLATZ"/>
    <property type="match status" value="1"/>
</dbReference>
<feature type="compositionally biased region" description="Gly residues" evidence="1">
    <location>
        <begin position="1421"/>
        <end position="1442"/>
    </location>
</feature>
<feature type="compositionally biased region" description="Low complexity" evidence="1">
    <location>
        <begin position="1386"/>
        <end position="1420"/>
    </location>
</feature>
<feature type="region of interest" description="Disordered" evidence="1">
    <location>
        <begin position="609"/>
        <end position="628"/>
    </location>
</feature>
<dbReference type="RefSeq" id="XP_002958720.1">
    <property type="nucleotide sequence ID" value="XM_002958674.1"/>
</dbReference>
<dbReference type="OrthoDB" id="1908108at2759"/>
<feature type="compositionally biased region" description="Low complexity" evidence="1">
    <location>
        <begin position="789"/>
        <end position="800"/>
    </location>
</feature>
<dbReference type="EMBL" id="GL378423">
    <property type="protein sequence ID" value="EFJ40240.1"/>
    <property type="molecule type" value="Genomic_DNA"/>
</dbReference>
<feature type="compositionally biased region" description="Basic residues" evidence="1">
    <location>
        <begin position="1601"/>
        <end position="1617"/>
    </location>
</feature>
<feature type="region of interest" description="Disordered" evidence="1">
    <location>
        <begin position="780"/>
        <end position="800"/>
    </location>
</feature>
<sequence>MSHSGDAVELFYSQQQQQPFIRSEHENGDEKEMDVSQLQVAADAHQQQQQSAAFSHGDLAPLGPPAASNQEYVIVSPLETGPLPHPGPGFLVGPAAGFERPMGHSPPDMATAQERSANMVTGQGALEEQQQQHRTAAATMPYGSYDAAITVSPNAYRMIPTPCNGFQPAAETAAPPPPPPPLLSPPPLPPPPAQSILQTVLDLSPFSNAALPYGMIPPLQGNADSGCLPLTEPLNGSVGVVSACPMEPYLAVAAAPPPPPSAFSPAAAADVHVPAHLSWSASPIEAAQPTPAQLELREGQPLPLPLSLPPADMRFEPAEGDMYGDMYGNASGNVSAGDVAAIQMDPFGSFLTVQQHMQLLASLAHENANLHHLQPLQQPPQPPRPQLPATALSPPTLPEEPRLSLELLGSSLPTNNGIDRPSKAAHNADGYSKLTCIAAGPPLAVVTGTAASGGGLPERSISFSGFWGPQLGPREAPPPPPASAPPLLLSAAAHLDGMPLHLLQPTAALAEHPPGATAVSGNGGGVEVPTLQPVYGTATEAVTPRLIASHASSFALFSPPRYAVQPALPPQPSAPLPQLIFPGQSRTEQDYMAPPPPPPHQHIFVPVDCTETQPPPQPPQPRHVQPQDALQQRLLAKFGPGLQYDTLGVAVPDVTPPEVTATAAETNEVPVVAAAAALEGPLSTSPGTVAMELDFGAAAVEKVTCGGGVDCIKEGDGGGDGVTSAFLLSNGCRTDVVDGGHGLSPSGALTWQVMNDGGDINGHDERLHGVLHSLDSSPRFGVGGGTATGTGTDDADSGAAAAAGGNCKPYNNNINNNNNNNNNGGGGNGGGMSTPTPAALDCGSSRMLDKVGPSGASSGGGGEGIAERQGSSTAAAQRWLEDVGVPAEAGTLRSTAAGLHSADVPCEGLRSGGNEGAAVPAATATAEGEEGLERGIADEDVLDDGVRQSTEAEASEHRDTDSLMMPNAATVEAAEAEDKSRVLTSGTGAAPQAWDERQSRRRRLLQVRRSTYHEVVQVADVAPLLDLQGVQLYTINHARVVFLRSRPQARPPKGAAMPSRCELDGRQLMDVGARYCSLRCKIEMESDNIMLDRDSPAAAAVRTHVEAMQAGDGGAAAGPAVQPVDTSLRSSSALGRSMGAHPRRTTMTLTKDPTTPTLASASDVGPDGGAAGEALAAIQEPGEESRGKRRRMESPYDFLGGVRGSVSSGSPSGRGGHRGAMPVINLAKYRTAGPSSVVRRTEQRQRQAQSQPLQGSLPLPLSGALGGYGSDGVDGPRRGRGTVQEPDAGGGGEYNANGAAGLLLLGKAVASSPRRGAQPRQSCLAQRPAAAQATPPSVATGLPAVPSPSTLGGISLLAGPPSPSLDLRRPTAAAAAAGPPPPQQPQSPRGPGTASTGIIAVAAALAAGSPGRGQRSSGSAGSLGVGGGGGGGASAVTAGGGAFNLPPLPGLEPDPLSGWAALLRLQLPLVPSPQRPPPPLPLPYCDPAAVAEATTAAAAAPPAGAPPARSPGQRRSGSRGPASSRSPASGGGGGAGAGAVPAATATAAATSAVAVAAAAVAASRGHTRSSSAHSLDSGDTRSTSSHRHLQQQHFLQQQTQYHHHKRKGGKPHRSALE</sequence>
<feature type="compositionally biased region" description="Low complexity" evidence="1">
    <location>
        <begin position="1145"/>
        <end position="1158"/>
    </location>
</feature>
<feature type="compositionally biased region" description="Low complexity" evidence="1">
    <location>
        <begin position="1510"/>
        <end position="1528"/>
    </location>
</feature>
<feature type="region of interest" description="Disordered" evidence="1">
    <location>
        <begin position="1129"/>
        <end position="1294"/>
    </location>
</feature>
<feature type="compositionally biased region" description="Low complexity" evidence="1">
    <location>
        <begin position="1246"/>
        <end position="1263"/>
    </location>
</feature>
<feature type="region of interest" description="Disordered" evidence="1">
    <location>
        <begin position="1494"/>
        <end position="1617"/>
    </location>
</feature>
<feature type="compositionally biased region" description="Low complexity" evidence="1">
    <location>
        <begin position="1591"/>
        <end position="1600"/>
    </location>
</feature>
<feature type="compositionally biased region" description="Low complexity" evidence="1">
    <location>
        <begin position="1325"/>
        <end position="1336"/>
    </location>
</feature>
<accession>D8UJ84</accession>
<dbReference type="KEGG" id="vcn:VOLCADRAFT_100027"/>
<feature type="region of interest" description="Disordered" evidence="1">
    <location>
        <begin position="907"/>
        <end position="937"/>
    </location>
</feature>
<feature type="region of interest" description="Disordered" evidence="1">
    <location>
        <begin position="167"/>
        <end position="190"/>
    </location>
</feature>
<feature type="compositionally biased region" description="Pro residues" evidence="1">
    <location>
        <begin position="377"/>
        <end position="386"/>
    </location>
</feature>
<keyword evidence="3" id="KW-1185">Reference proteome</keyword>